<organism evidence="9 10">
    <name type="scientific">Candidatus Taylorbacteria bacterium RIFCSPLOWO2_01_FULL_45_15b</name>
    <dbReference type="NCBI Taxonomy" id="1802319"/>
    <lineage>
        <taxon>Bacteria</taxon>
        <taxon>Candidatus Tayloriibacteriota</taxon>
    </lineage>
</organism>
<dbReference type="GO" id="GO:0002953">
    <property type="term" value="F:5'-deoxynucleotidase activity"/>
    <property type="evidence" value="ECO:0007669"/>
    <property type="project" value="UniProtKB-EC"/>
</dbReference>
<comment type="subunit">
    <text evidence="4">Homodimer.</text>
</comment>
<evidence type="ECO:0000256" key="3">
    <source>
        <dbReference type="ARBA" id="ARBA00001941"/>
    </source>
</evidence>
<dbReference type="EMBL" id="MHRX01000053">
    <property type="protein sequence ID" value="OHA32115.1"/>
    <property type="molecule type" value="Genomic_DNA"/>
</dbReference>
<evidence type="ECO:0000259" key="8">
    <source>
        <dbReference type="SMART" id="SM00471"/>
    </source>
</evidence>
<comment type="cofactor">
    <cofactor evidence="3">
        <name>Co(2+)</name>
        <dbReference type="ChEBI" id="CHEBI:48828"/>
    </cofactor>
</comment>
<reference evidence="9 10" key="1">
    <citation type="journal article" date="2016" name="Nat. Commun.">
        <title>Thousands of microbial genomes shed light on interconnected biogeochemical processes in an aquifer system.</title>
        <authorList>
            <person name="Anantharaman K."/>
            <person name="Brown C.T."/>
            <person name="Hug L.A."/>
            <person name="Sharon I."/>
            <person name="Castelle C.J."/>
            <person name="Probst A.J."/>
            <person name="Thomas B.C."/>
            <person name="Singh A."/>
            <person name="Wilkins M.J."/>
            <person name="Karaoz U."/>
            <person name="Brodie E.L."/>
            <person name="Williams K.H."/>
            <person name="Hubbard S.S."/>
            <person name="Banfield J.F."/>
        </authorList>
    </citation>
    <scope>NUCLEOTIDE SEQUENCE [LARGE SCALE GENOMIC DNA]</scope>
</reference>
<comment type="caution">
    <text evidence="9">The sequence shown here is derived from an EMBL/GenBank/DDBJ whole genome shotgun (WGS) entry which is preliminary data.</text>
</comment>
<dbReference type="InterPro" id="IPR006674">
    <property type="entry name" value="HD_domain"/>
</dbReference>
<evidence type="ECO:0000256" key="1">
    <source>
        <dbReference type="ARBA" id="ARBA00001638"/>
    </source>
</evidence>
<dbReference type="SMART" id="SM00471">
    <property type="entry name" value="HDc"/>
    <property type="match status" value="1"/>
</dbReference>
<dbReference type="STRING" id="1802319.A2928_01380"/>
<evidence type="ECO:0000256" key="6">
    <source>
        <dbReference type="ARBA" id="ARBA00022723"/>
    </source>
</evidence>
<gene>
    <name evidence="9" type="ORF">A2928_01380</name>
</gene>
<dbReference type="EC" id="3.1.3.89" evidence="5"/>
<keyword evidence="7" id="KW-0378">Hydrolase</keyword>
<keyword evidence="6" id="KW-0479">Metal-binding</keyword>
<dbReference type="AlphaFoldDB" id="A0A1G2N7L9"/>
<dbReference type="InterPro" id="IPR039356">
    <property type="entry name" value="YfbR/HDDC2"/>
</dbReference>
<proteinExistence type="predicted"/>
<dbReference type="InterPro" id="IPR003607">
    <property type="entry name" value="HD/PDEase_dom"/>
</dbReference>
<evidence type="ECO:0000313" key="9">
    <source>
        <dbReference type="EMBL" id="OHA32115.1"/>
    </source>
</evidence>
<dbReference type="Pfam" id="PF13023">
    <property type="entry name" value="HD_3"/>
    <property type="match status" value="1"/>
</dbReference>
<name>A0A1G2N7L9_9BACT</name>
<evidence type="ECO:0000256" key="2">
    <source>
        <dbReference type="ARBA" id="ARBA00001936"/>
    </source>
</evidence>
<dbReference type="PANTHER" id="PTHR11845:SF13">
    <property type="entry name" value="5'-DEOXYNUCLEOTIDASE HDDC2"/>
    <property type="match status" value="1"/>
</dbReference>
<sequence>MNLKKAVKFLEFLHLFQDVERKILKGVGKNQLENDAEHSFQLALLAWYLVSSNNLKMNSDKVLRYAMVHDLVEAYAGDTYIYGSKKGIETKKMRERRALKKIQKNFTEFPELSAWILAYEKRDDAESRFVYALDKIIPVLNIRADGGRAWKKFGVTLRMLQDAKNEKIAVSPDAEALWHALVHELKKREYALFPRKSFQTKIASVRKKSNRSSLRRR</sequence>
<dbReference type="GO" id="GO:0005737">
    <property type="term" value="C:cytoplasm"/>
    <property type="evidence" value="ECO:0007669"/>
    <property type="project" value="TreeGrafter"/>
</dbReference>
<comment type="catalytic activity">
    <reaction evidence="1">
        <text>a 2'-deoxyribonucleoside 5'-phosphate + H2O = a 2'-deoxyribonucleoside + phosphate</text>
        <dbReference type="Rhea" id="RHEA:36167"/>
        <dbReference type="ChEBI" id="CHEBI:15377"/>
        <dbReference type="ChEBI" id="CHEBI:18274"/>
        <dbReference type="ChEBI" id="CHEBI:43474"/>
        <dbReference type="ChEBI" id="CHEBI:65317"/>
        <dbReference type="EC" id="3.1.3.89"/>
    </reaction>
</comment>
<comment type="cofactor">
    <cofactor evidence="2">
        <name>Mn(2+)</name>
        <dbReference type="ChEBI" id="CHEBI:29035"/>
    </cofactor>
</comment>
<dbReference type="PANTHER" id="PTHR11845">
    <property type="entry name" value="5'-DEOXYNUCLEOTIDASE HDDC2"/>
    <property type="match status" value="1"/>
</dbReference>
<protein>
    <recommendedName>
        <fullName evidence="5">5'-deoxynucleotidase</fullName>
        <ecNumber evidence="5">3.1.3.89</ecNumber>
    </recommendedName>
</protein>
<evidence type="ECO:0000256" key="5">
    <source>
        <dbReference type="ARBA" id="ARBA00012964"/>
    </source>
</evidence>
<dbReference type="Gene3D" id="1.10.3210.10">
    <property type="entry name" value="Hypothetical protein af1432"/>
    <property type="match status" value="1"/>
</dbReference>
<dbReference type="SUPFAM" id="SSF109604">
    <property type="entry name" value="HD-domain/PDEase-like"/>
    <property type="match status" value="1"/>
</dbReference>
<dbReference type="GO" id="GO:0046872">
    <property type="term" value="F:metal ion binding"/>
    <property type="evidence" value="ECO:0007669"/>
    <property type="project" value="UniProtKB-KW"/>
</dbReference>
<evidence type="ECO:0000256" key="4">
    <source>
        <dbReference type="ARBA" id="ARBA00011738"/>
    </source>
</evidence>
<evidence type="ECO:0000313" key="10">
    <source>
        <dbReference type="Proteomes" id="UP000176221"/>
    </source>
</evidence>
<accession>A0A1G2N7L9</accession>
<feature type="domain" description="HD/PDEase" evidence="8">
    <location>
        <begin position="31"/>
        <end position="148"/>
    </location>
</feature>
<evidence type="ECO:0000256" key="7">
    <source>
        <dbReference type="ARBA" id="ARBA00022801"/>
    </source>
</evidence>
<dbReference type="Proteomes" id="UP000176221">
    <property type="component" value="Unassembled WGS sequence"/>
</dbReference>